<comment type="caution">
    <text evidence="3">The sequence shown here is derived from an EMBL/GenBank/DDBJ whole genome shotgun (WGS) entry which is preliminary data.</text>
</comment>
<feature type="domain" description="TOG" evidence="2">
    <location>
        <begin position="35"/>
        <end position="274"/>
    </location>
</feature>
<proteinExistence type="predicted"/>
<evidence type="ECO:0000313" key="4">
    <source>
        <dbReference type="Proteomes" id="UP001149090"/>
    </source>
</evidence>
<feature type="compositionally biased region" description="Basic and acidic residues" evidence="1">
    <location>
        <begin position="386"/>
        <end position="395"/>
    </location>
</feature>
<dbReference type="AlphaFoldDB" id="A0A9Q0R9A2"/>
<feature type="domain" description="TOG" evidence="2">
    <location>
        <begin position="676"/>
        <end position="905"/>
    </location>
</feature>
<name>A0A9Q0R9A2_ANAIG</name>
<feature type="compositionally biased region" description="Low complexity" evidence="1">
    <location>
        <begin position="284"/>
        <end position="299"/>
    </location>
</feature>
<dbReference type="InterPro" id="IPR034085">
    <property type="entry name" value="TOG"/>
</dbReference>
<dbReference type="Proteomes" id="UP001149090">
    <property type="component" value="Unassembled WGS sequence"/>
</dbReference>
<dbReference type="SUPFAM" id="SSF48371">
    <property type="entry name" value="ARM repeat"/>
    <property type="match status" value="1"/>
</dbReference>
<dbReference type="Gene3D" id="1.25.10.10">
    <property type="entry name" value="Leucine-rich Repeat Variant"/>
    <property type="match status" value="3"/>
</dbReference>
<dbReference type="InterPro" id="IPR016024">
    <property type="entry name" value="ARM-type_fold"/>
</dbReference>
<dbReference type="SMART" id="SM01349">
    <property type="entry name" value="TOG"/>
    <property type="match status" value="2"/>
</dbReference>
<gene>
    <name evidence="3" type="ORF">M0811_10460</name>
</gene>
<protein>
    <submittedName>
        <fullName evidence="3">Clip-associated protein</fullName>
    </submittedName>
</protein>
<evidence type="ECO:0000313" key="3">
    <source>
        <dbReference type="EMBL" id="KAJ5071188.1"/>
    </source>
</evidence>
<evidence type="ECO:0000259" key="2">
    <source>
        <dbReference type="SMART" id="SM01349"/>
    </source>
</evidence>
<feature type="compositionally biased region" description="Polar residues" evidence="1">
    <location>
        <begin position="335"/>
        <end position="344"/>
    </location>
</feature>
<reference evidence="3" key="1">
    <citation type="submission" date="2022-10" db="EMBL/GenBank/DDBJ databases">
        <title>Novel sulphate-reducing endosymbionts in the free-living metamonad Anaeramoeba.</title>
        <authorList>
            <person name="Jerlstrom-Hultqvist J."/>
            <person name="Cepicka I."/>
            <person name="Gallot-Lavallee L."/>
            <person name="Salas-Leiva D."/>
            <person name="Curtis B.A."/>
            <person name="Zahonova K."/>
            <person name="Pipaliya S."/>
            <person name="Dacks J."/>
            <person name="Roger A.J."/>
        </authorList>
    </citation>
    <scope>NUCLEOTIDE SEQUENCE</scope>
    <source>
        <strain evidence="3">BMAN</strain>
    </source>
</reference>
<feature type="region of interest" description="Disordered" evidence="1">
    <location>
        <begin position="659"/>
        <end position="681"/>
    </location>
</feature>
<feature type="region of interest" description="Disordered" evidence="1">
    <location>
        <begin position="280"/>
        <end position="395"/>
    </location>
</feature>
<keyword evidence="4" id="KW-1185">Reference proteome</keyword>
<evidence type="ECO:0000256" key="1">
    <source>
        <dbReference type="SAM" id="MobiDB-lite"/>
    </source>
</evidence>
<dbReference type="InterPro" id="IPR011989">
    <property type="entry name" value="ARM-like"/>
</dbReference>
<accession>A0A9Q0R9A2</accession>
<dbReference type="OrthoDB" id="46159at2759"/>
<dbReference type="EMBL" id="JAPDFW010000090">
    <property type="protein sequence ID" value="KAJ5071188.1"/>
    <property type="molecule type" value="Genomic_DNA"/>
</dbReference>
<sequence>MSRYIKTTIKEKKKEKPKVKKLVDVDWDKVGEKYDALDFNSIQELEEKIEEMKQNLEKEDWELRKHAILQFHKILNGNAVKNYEEFPRLLNKLEGIFGGLLADEHKAVVKHTTFVVAHLSRKLGKNFGGIFAKNILPGLVRILTNSDGKIKECGDWAIKTTIKNTASGEIAREIKEMMTNGENDEFEKQLAGYGRLILHTWGSNEVEDCVNEMSEVVECALKSKDAETRRLGSRAFWELTNHSVSDSRKIFEKMDSRLQKLILGQKHPDNNPRNKIYEVIKAETSTTGTKTKTSQRSRSLVNKQSVLRARTLKPKVVPKTETKKQTSDSMPRVMSESSVNQDQPTKNRKNRSSTTVSSTKEKNKTLQHKSSSPTLVVKRAHPLARKKSEEKKTKDKQLKKLITEVNSSDFSSKINGLQSLLEISKQQNNAELANGKMFKTALSAVARAMAHNQTKSRVLCLEILREMLDNYTKNFQTNILVALNAIVLLDDKQDQIKETVEDISDLMRTTLGISVLAPALVKTLEKSSPTSKPLVLDYMIKIFSAEKSDYFREASATKNIISALRPLVKIPTLEIKKKNKKILQILKEKNEDELMKQIQSQSKDDRKNFLALLTKAQKTKPVKNRTKRVVLSQKTKIVTKQILSTETSQILNSIKSNISDADDSTTHTNENEGDAGIESSDKDQNHAQKILLQLNDPLNRASALASLLSYSTSKNISFWESAFSPVLFELFKIYFVSEPQLQKEILSLVVSLSTHQENYFKIYTKEILHEYFRICALSQESTVSATFDLMLPVLPVLEPSKALSSISSFLTSDSNSVLLASITLFGKLSHHLQKDLLQKNLDTIYPLLKSNLDKSNSEIRKAVIFTFIDVYKVIGDDFIRNRLAKTLKMSQLKLIVEYIQKEKSKN</sequence>
<organism evidence="3 4">
    <name type="scientific">Anaeramoeba ignava</name>
    <name type="common">Anaerobic marine amoeba</name>
    <dbReference type="NCBI Taxonomy" id="1746090"/>
    <lineage>
        <taxon>Eukaryota</taxon>
        <taxon>Metamonada</taxon>
        <taxon>Anaeramoebidae</taxon>
        <taxon>Anaeramoeba</taxon>
    </lineage>
</organism>